<dbReference type="PATRIC" id="fig|1126833.4.peg.4287"/>
<evidence type="ECO:0000256" key="2">
    <source>
        <dbReference type="ARBA" id="ARBA00004948"/>
    </source>
</evidence>
<dbReference type="Pfam" id="PF02926">
    <property type="entry name" value="THUMP"/>
    <property type="match status" value="1"/>
</dbReference>
<dbReference type="EC" id="2.8.1.4" evidence="14 19"/>
<keyword evidence="9 19" id="KW-0784">Thiamine biosynthesis</keyword>
<dbReference type="GO" id="GO:0052837">
    <property type="term" value="P:thiazole biosynthetic process"/>
    <property type="evidence" value="ECO:0007669"/>
    <property type="project" value="TreeGrafter"/>
</dbReference>
<dbReference type="InterPro" id="IPR049961">
    <property type="entry name" value="ThiI_N"/>
</dbReference>
<proteinExistence type="inferred from homology"/>
<name>A0A0D5NLY8_9BACL</name>
<evidence type="ECO:0000256" key="4">
    <source>
        <dbReference type="ARBA" id="ARBA00022555"/>
    </source>
</evidence>
<feature type="binding site" evidence="19">
    <location>
        <position position="266"/>
    </location>
    <ligand>
        <name>ATP</name>
        <dbReference type="ChEBI" id="CHEBI:30616"/>
    </ligand>
</feature>
<comment type="similarity">
    <text evidence="13 19">Belongs to the ThiI family.</text>
</comment>
<sequence length="411" mass="45973">MIYDRILVRFGELTMKGRNRGRFEQQLLRQIKLSLRAFSALQYEKTYGRIYIILNGEPYDKVAERLKDVFGLSSFSPVKRAEPELESIRDTALDVMRSLSSVPSTFKVSVRRGWKEFHHDSQQMNHLVGSHVLRAIPALKVDVRSPQVELRVDIQYEGAYIYCESIAGAGGFPYGTSGKALLLLSGGIDSPVAGWLALRKGLELEAVHFHSYPFTSEQAKQKVIALARRLAHYTGRPLKLHLVPFTEVQTALAGQKQDHLMITMMRRAMLRITGELAERHGASAVVTGDSLGQVASQTLGSMNVIGRTMELPLLRPLIMMDKQEIIDIAERIGTFATSILPFEDCCTLFVPKSPSTNPNLRVVEKVESFIPELDAMLQRAVDGTETVSLRATDREPEFVHTTAAAGENDWF</sequence>
<feature type="binding site" evidence="19">
    <location>
        <begin position="208"/>
        <end position="209"/>
    </location>
    <ligand>
        <name>ATP</name>
        <dbReference type="ChEBI" id="CHEBI:30616"/>
    </ligand>
</feature>
<comment type="pathway">
    <text evidence="2 19">Cofactor biosynthesis; thiamine diphosphate biosynthesis.</text>
</comment>
<dbReference type="SUPFAM" id="SSF143437">
    <property type="entry name" value="THUMP domain-like"/>
    <property type="match status" value="1"/>
</dbReference>
<feature type="binding site" evidence="19">
    <location>
        <position position="297"/>
    </location>
    <ligand>
        <name>ATP</name>
        <dbReference type="ChEBI" id="CHEBI:30616"/>
    </ligand>
</feature>
<dbReference type="UniPathway" id="UPA00060"/>
<dbReference type="InterPro" id="IPR054173">
    <property type="entry name" value="ThiI_fer"/>
</dbReference>
<evidence type="ECO:0000256" key="14">
    <source>
        <dbReference type="ARBA" id="ARBA00066827"/>
    </source>
</evidence>
<keyword evidence="6 19" id="KW-0547">Nucleotide-binding</keyword>
<dbReference type="STRING" id="1126833.VN24_19455"/>
<gene>
    <name evidence="19" type="primary">thiI</name>
    <name evidence="21" type="ORF">VN24_19455</name>
</gene>
<comment type="function">
    <text evidence="12 19">Catalyzes the ATP-dependent transfer of a sulfur to tRNA to produce 4-thiouridine in position 8 of tRNAs, which functions as a near-UV photosensor. Also catalyzes the transfer of sulfur to the sulfur carrier protein ThiS, forming ThiS-thiocarboxylate. This is a step in the synthesis of thiazole, in the thiamine biosynthesis pathway. The sulfur is donated as persulfide by IscS.</text>
</comment>
<reference evidence="22" key="2">
    <citation type="submission" date="2015-03" db="EMBL/GenBank/DDBJ databases">
        <title>Genome sequence of Paenibacillus beijingensis strain DSM 24997T.</title>
        <authorList>
            <person name="Kwak Y."/>
            <person name="Shin J.-H."/>
        </authorList>
    </citation>
    <scope>NUCLEOTIDE SEQUENCE [LARGE SCALE GENOMIC DNA]</scope>
    <source>
        <strain evidence="22">DSM 24997</strain>
    </source>
</reference>
<evidence type="ECO:0000256" key="10">
    <source>
        <dbReference type="ARBA" id="ARBA00050570"/>
    </source>
</evidence>
<feature type="binding site" evidence="19">
    <location>
        <begin position="183"/>
        <end position="184"/>
    </location>
    <ligand>
        <name>ATP</name>
        <dbReference type="ChEBI" id="CHEBI:30616"/>
    </ligand>
</feature>
<protein>
    <recommendedName>
        <fullName evidence="15 19">Probable tRNA sulfurtransferase</fullName>
        <ecNumber evidence="14 19">2.8.1.4</ecNumber>
    </recommendedName>
    <alternativeName>
        <fullName evidence="16 19">Sulfur carrier protein ThiS sulfurtransferase</fullName>
    </alternativeName>
    <alternativeName>
        <fullName evidence="17 19">Thiamine biosynthesis protein ThiI</fullName>
    </alternativeName>
    <alternativeName>
        <fullName evidence="18 19">tRNA 4-thiouridine synthase</fullName>
    </alternativeName>
</protein>
<dbReference type="Pfam" id="PF02568">
    <property type="entry name" value="ThiI"/>
    <property type="match status" value="1"/>
</dbReference>
<dbReference type="GO" id="GO:0009228">
    <property type="term" value="P:thiamine biosynthetic process"/>
    <property type="evidence" value="ECO:0007669"/>
    <property type="project" value="UniProtKB-KW"/>
</dbReference>
<evidence type="ECO:0000256" key="13">
    <source>
        <dbReference type="ARBA" id="ARBA00061472"/>
    </source>
</evidence>
<dbReference type="Gene3D" id="3.30.2130.30">
    <property type="match status" value="1"/>
</dbReference>
<evidence type="ECO:0000256" key="5">
    <source>
        <dbReference type="ARBA" id="ARBA00022679"/>
    </source>
</evidence>
<dbReference type="InterPro" id="IPR020536">
    <property type="entry name" value="ThiI_AANH"/>
</dbReference>
<evidence type="ECO:0000256" key="6">
    <source>
        <dbReference type="ARBA" id="ARBA00022741"/>
    </source>
</evidence>
<dbReference type="RefSeq" id="WP_045671771.1">
    <property type="nucleotide sequence ID" value="NZ_CP011058.1"/>
</dbReference>
<keyword evidence="8 19" id="KW-0694">RNA-binding</keyword>
<evidence type="ECO:0000256" key="3">
    <source>
        <dbReference type="ARBA" id="ARBA00022490"/>
    </source>
</evidence>
<dbReference type="GO" id="GO:0140741">
    <property type="term" value="F:tRNA-uracil-4 sulfurtransferase activity"/>
    <property type="evidence" value="ECO:0007669"/>
    <property type="project" value="UniProtKB-EC"/>
</dbReference>
<feature type="domain" description="THUMP" evidence="20">
    <location>
        <begin position="60"/>
        <end position="165"/>
    </location>
</feature>
<evidence type="ECO:0000259" key="20">
    <source>
        <dbReference type="PROSITE" id="PS51165"/>
    </source>
</evidence>
<evidence type="ECO:0000256" key="11">
    <source>
        <dbReference type="ARBA" id="ARBA00052330"/>
    </source>
</evidence>
<dbReference type="CDD" id="cd11716">
    <property type="entry name" value="THUMP_ThiI"/>
    <property type="match status" value="1"/>
</dbReference>
<dbReference type="Gene3D" id="3.40.50.620">
    <property type="entry name" value="HUPs"/>
    <property type="match status" value="1"/>
</dbReference>
<organism evidence="21 22">
    <name type="scientific">Paenibacillus beijingensis</name>
    <dbReference type="NCBI Taxonomy" id="1126833"/>
    <lineage>
        <taxon>Bacteria</taxon>
        <taxon>Bacillati</taxon>
        <taxon>Bacillota</taxon>
        <taxon>Bacilli</taxon>
        <taxon>Bacillales</taxon>
        <taxon>Paenibacillaceae</taxon>
        <taxon>Paenibacillus</taxon>
    </lineage>
</organism>
<dbReference type="GO" id="GO:0005829">
    <property type="term" value="C:cytosol"/>
    <property type="evidence" value="ECO:0007669"/>
    <property type="project" value="TreeGrafter"/>
</dbReference>
<dbReference type="PROSITE" id="PS51165">
    <property type="entry name" value="THUMP"/>
    <property type="match status" value="1"/>
</dbReference>
<evidence type="ECO:0000256" key="1">
    <source>
        <dbReference type="ARBA" id="ARBA00004496"/>
    </source>
</evidence>
<dbReference type="KEGG" id="pbj:VN24_19455"/>
<comment type="catalytic activity">
    <reaction evidence="11 19">
        <text>[ThiS sulfur-carrier protein]-C-terminal Gly-Gly-AMP + S-sulfanyl-L-cysteinyl-[cysteine desulfurase] + AH2 = [ThiS sulfur-carrier protein]-C-terminal-Gly-aminoethanethioate + L-cysteinyl-[cysteine desulfurase] + A + AMP + 2 H(+)</text>
        <dbReference type="Rhea" id="RHEA:43340"/>
        <dbReference type="Rhea" id="RHEA-COMP:12157"/>
        <dbReference type="Rhea" id="RHEA-COMP:12158"/>
        <dbReference type="Rhea" id="RHEA-COMP:12910"/>
        <dbReference type="Rhea" id="RHEA-COMP:19908"/>
        <dbReference type="ChEBI" id="CHEBI:13193"/>
        <dbReference type="ChEBI" id="CHEBI:15378"/>
        <dbReference type="ChEBI" id="CHEBI:17499"/>
        <dbReference type="ChEBI" id="CHEBI:29950"/>
        <dbReference type="ChEBI" id="CHEBI:61963"/>
        <dbReference type="ChEBI" id="CHEBI:90618"/>
        <dbReference type="ChEBI" id="CHEBI:232372"/>
        <dbReference type="ChEBI" id="CHEBI:456215"/>
    </reaction>
</comment>
<evidence type="ECO:0000313" key="21">
    <source>
        <dbReference type="EMBL" id="AJY76344.1"/>
    </source>
</evidence>
<dbReference type="GO" id="GO:0000049">
    <property type="term" value="F:tRNA binding"/>
    <property type="evidence" value="ECO:0007669"/>
    <property type="project" value="UniProtKB-UniRule"/>
</dbReference>
<dbReference type="GO" id="GO:0009229">
    <property type="term" value="P:thiamine diphosphate biosynthetic process"/>
    <property type="evidence" value="ECO:0007669"/>
    <property type="project" value="UniProtKB-UniRule"/>
</dbReference>
<dbReference type="InterPro" id="IPR050102">
    <property type="entry name" value="tRNA_sulfurtransferase_ThiI"/>
</dbReference>
<dbReference type="SMART" id="SM00981">
    <property type="entry name" value="THUMP"/>
    <property type="match status" value="1"/>
</dbReference>
<evidence type="ECO:0000256" key="8">
    <source>
        <dbReference type="ARBA" id="ARBA00022884"/>
    </source>
</evidence>
<dbReference type="PANTHER" id="PTHR43209:SF1">
    <property type="entry name" value="TRNA SULFURTRANSFERASE"/>
    <property type="match status" value="1"/>
</dbReference>
<comment type="catalytic activity">
    <reaction evidence="10 19">
        <text>[ThiI sulfur-carrier protein]-S-sulfanyl-L-cysteine + a uridine in tRNA + 2 reduced [2Fe-2S]-[ferredoxin] + ATP + H(+) = [ThiI sulfur-carrier protein]-L-cysteine + a 4-thiouridine in tRNA + 2 oxidized [2Fe-2S]-[ferredoxin] + AMP + diphosphate</text>
        <dbReference type="Rhea" id="RHEA:24176"/>
        <dbReference type="Rhea" id="RHEA-COMP:10000"/>
        <dbReference type="Rhea" id="RHEA-COMP:10001"/>
        <dbReference type="Rhea" id="RHEA-COMP:13337"/>
        <dbReference type="Rhea" id="RHEA-COMP:13338"/>
        <dbReference type="Rhea" id="RHEA-COMP:13339"/>
        <dbReference type="Rhea" id="RHEA-COMP:13340"/>
        <dbReference type="ChEBI" id="CHEBI:15378"/>
        <dbReference type="ChEBI" id="CHEBI:29950"/>
        <dbReference type="ChEBI" id="CHEBI:30616"/>
        <dbReference type="ChEBI" id="CHEBI:33019"/>
        <dbReference type="ChEBI" id="CHEBI:33737"/>
        <dbReference type="ChEBI" id="CHEBI:33738"/>
        <dbReference type="ChEBI" id="CHEBI:61963"/>
        <dbReference type="ChEBI" id="CHEBI:65315"/>
        <dbReference type="ChEBI" id="CHEBI:136798"/>
        <dbReference type="ChEBI" id="CHEBI:456215"/>
        <dbReference type="EC" id="2.8.1.4"/>
    </reaction>
</comment>
<evidence type="ECO:0000256" key="19">
    <source>
        <dbReference type="HAMAP-Rule" id="MF_00021"/>
    </source>
</evidence>
<dbReference type="CDD" id="cd01712">
    <property type="entry name" value="PPase_ThiI"/>
    <property type="match status" value="1"/>
</dbReference>
<evidence type="ECO:0000256" key="9">
    <source>
        <dbReference type="ARBA" id="ARBA00022977"/>
    </source>
</evidence>
<evidence type="ECO:0000256" key="18">
    <source>
        <dbReference type="ARBA" id="ARBA00080570"/>
    </source>
</evidence>
<dbReference type="InterPro" id="IPR049962">
    <property type="entry name" value="THUMP_ThiI"/>
</dbReference>
<dbReference type="InterPro" id="IPR014729">
    <property type="entry name" value="Rossmann-like_a/b/a_fold"/>
</dbReference>
<evidence type="ECO:0000256" key="16">
    <source>
        <dbReference type="ARBA" id="ARBA00075337"/>
    </source>
</evidence>
<reference evidence="21 22" key="1">
    <citation type="journal article" date="2015" name="J. Biotechnol.">
        <title>Complete genome sequence of Paenibacillus beijingensis 7188(T) (=DSM 24997(T)), a novel rhizobacterium from jujube garden soil.</title>
        <authorList>
            <person name="Kwak Y."/>
            <person name="Shin J.H."/>
        </authorList>
    </citation>
    <scope>NUCLEOTIDE SEQUENCE [LARGE SCALE GENOMIC DNA]</scope>
    <source>
        <strain evidence="21 22">DSM 24997</strain>
    </source>
</reference>
<dbReference type="InterPro" id="IPR004114">
    <property type="entry name" value="THUMP_dom"/>
</dbReference>
<dbReference type="EMBL" id="CP011058">
    <property type="protein sequence ID" value="AJY76344.1"/>
    <property type="molecule type" value="Genomic_DNA"/>
</dbReference>
<dbReference type="PANTHER" id="PTHR43209">
    <property type="entry name" value="TRNA SULFURTRANSFERASE"/>
    <property type="match status" value="1"/>
</dbReference>
<dbReference type="OrthoDB" id="9773948at2"/>
<keyword evidence="4 19" id="KW-0820">tRNA-binding</keyword>
<keyword evidence="22" id="KW-1185">Reference proteome</keyword>
<evidence type="ECO:0000313" key="22">
    <source>
        <dbReference type="Proteomes" id="UP000032633"/>
    </source>
</evidence>
<accession>A0A0D5NLY8</accession>
<dbReference type="Pfam" id="PF22025">
    <property type="entry name" value="ThiI_fer"/>
    <property type="match status" value="1"/>
</dbReference>
<evidence type="ECO:0000256" key="15">
    <source>
        <dbReference type="ARBA" id="ARBA00071867"/>
    </source>
</evidence>
<dbReference type="SUPFAM" id="SSF52402">
    <property type="entry name" value="Adenine nucleotide alpha hydrolases-like"/>
    <property type="match status" value="1"/>
</dbReference>
<dbReference type="GO" id="GO:0004810">
    <property type="term" value="F:CCA tRNA nucleotidyltransferase activity"/>
    <property type="evidence" value="ECO:0007669"/>
    <property type="project" value="InterPro"/>
</dbReference>
<dbReference type="InterPro" id="IPR003720">
    <property type="entry name" value="tRNA_STrfase"/>
</dbReference>
<comment type="subcellular location">
    <subcellularLocation>
        <location evidence="1 19">Cytoplasm</location>
    </subcellularLocation>
</comment>
<keyword evidence="3 19" id="KW-0963">Cytoplasm</keyword>
<dbReference type="GO" id="GO:0005524">
    <property type="term" value="F:ATP binding"/>
    <property type="evidence" value="ECO:0007669"/>
    <property type="project" value="UniProtKB-UniRule"/>
</dbReference>
<evidence type="ECO:0000256" key="7">
    <source>
        <dbReference type="ARBA" id="ARBA00022840"/>
    </source>
</evidence>
<dbReference type="HOGENOM" id="CLU_037952_4_0_9"/>
<keyword evidence="7 19" id="KW-0067">ATP-binding</keyword>
<evidence type="ECO:0000256" key="17">
    <source>
        <dbReference type="ARBA" id="ARBA00077849"/>
    </source>
</evidence>
<dbReference type="NCBIfam" id="TIGR00342">
    <property type="entry name" value="tRNA uracil 4-sulfurtransferase ThiI"/>
    <property type="match status" value="1"/>
</dbReference>
<dbReference type="HAMAP" id="MF_00021">
    <property type="entry name" value="ThiI"/>
    <property type="match status" value="1"/>
</dbReference>
<feature type="binding site" evidence="19">
    <location>
        <position position="288"/>
    </location>
    <ligand>
        <name>ATP</name>
        <dbReference type="ChEBI" id="CHEBI:30616"/>
    </ligand>
</feature>
<keyword evidence="5 19" id="KW-0808">Transferase</keyword>
<dbReference type="GO" id="GO:0002937">
    <property type="term" value="P:tRNA 4-thiouridine biosynthesis"/>
    <property type="evidence" value="ECO:0007669"/>
    <property type="project" value="TreeGrafter"/>
</dbReference>
<evidence type="ECO:0000256" key="12">
    <source>
        <dbReference type="ARBA" id="ARBA00058382"/>
    </source>
</evidence>
<dbReference type="Proteomes" id="UP000032633">
    <property type="component" value="Chromosome"/>
</dbReference>
<dbReference type="AlphaFoldDB" id="A0A0D5NLY8"/>
<dbReference type="FunFam" id="3.40.50.620:FF:000053">
    <property type="entry name" value="Probable tRNA sulfurtransferase"/>
    <property type="match status" value="1"/>
</dbReference>